<keyword evidence="3" id="KW-1185">Reference proteome</keyword>
<gene>
    <name evidence="2" type="ORF">GEV33_001053</name>
</gene>
<feature type="compositionally biased region" description="Basic and acidic residues" evidence="1">
    <location>
        <begin position="8"/>
        <end position="28"/>
    </location>
</feature>
<name>A0A8J6LJX7_TENMO</name>
<reference evidence="2" key="1">
    <citation type="journal article" date="2020" name="J Insects Food Feed">
        <title>The yellow mealworm (Tenebrio molitor) genome: a resource for the emerging insects as food and feed industry.</title>
        <authorList>
            <person name="Eriksson T."/>
            <person name="Andere A."/>
            <person name="Kelstrup H."/>
            <person name="Emery V."/>
            <person name="Picard C."/>
        </authorList>
    </citation>
    <scope>NUCLEOTIDE SEQUENCE</scope>
    <source>
        <strain evidence="2">Stoneville</strain>
        <tissue evidence="2">Whole head</tissue>
    </source>
</reference>
<dbReference type="Gene3D" id="3.60.10.10">
    <property type="entry name" value="Endonuclease/exonuclease/phosphatase"/>
    <property type="match status" value="1"/>
</dbReference>
<evidence type="ECO:0000313" key="3">
    <source>
        <dbReference type="Proteomes" id="UP000719412"/>
    </source>
</evidence>
<evidence type="ECO:0000313" key="2">
    <source>
        <dbReference type="EMBL" id="KAH0821738.1"/>
    </source>
</evidence>
<reference evidence="2" key="2">
    <citation type="submission" date="2021-08" db="EMBL/GenBank/DDBJ databases">
        <authorList>
            <person name="Eriksson T."/>
        </authorList>
    </citation>
    <scope>NUCLEOTIDE SEQUENCE</scope>
    <source>
        <strain evidence="2">Stoneville</strain>
        <tissue evidence="2">Whole head</tissue>
    </source>
</reference>
<proteinExistence type="predicted"/>
<comment type="caution">
    <text evidence="2">The sequence shown here is derived from an EMBL/GenBank/DDBJ whole genome shotgun (WGS) entry which is preliminary data.</text>
</comment>
<organism evidence="2 3">
    <name type="scientific">Tenebrio molitor</name>
    <name type="common">Yellow mealworm beetle</name>
    <dbReference type="NCBI Taxonomy" id="7067"/>
    <lineage>
        <taxon>Eukaryota</taxon>
        <taxon>Metazoa</taxon>
        <taxon>Ecdysozoa</taxon>
        <taxon>Arthropoda</taxon>
        <taxon>Hexapoda</taxon>
        <taxon>Insecta</taxon>
        <taxon>Pterygota</taxon>
        <taxon>Neoptera</taxon>
        <taxon>Endopterygota</taxon>
        <taxon>Coleoptera</taxon>
        <taxon>Polyphaga</taxon>
        <taxon>Cucujiformia</taxon>
        <taxon>Tenebrionidae</taxon>
        <taxon>Tenebrio</taxon>
    </lineage>
</organism>
<sequence length="120" mass="14197">MVENNDNIQKRDKDNKKSCRRRNEEKQGRSYTFGRGLNGRIRERGARNGEEERVDGKRKSKDKVENAEGKRMMEWIEENEWEVLNGNKQGDEEGEWTYTGCLKIFVFRVRDLVGDILLTK</sequence>
<evidence type="ECO:0000256" key="1">
    <source>
        <dbReference type="SAM" id="MobiDB-lite"/>
    </source>
</evidence>
<feature type="compositionally biased region" description="Basic and acidic residues" evidence="1">
    <location>
        <begin position="40"/>
        <end position="69"/>
    </location>
</feature>
<dbReference type="EMBL" id="JABDTM020006416">
    <property type="protein sequence ID" value="KAH0821738.1"/>
    <property type="molecule type" value="Genomic_DNA"/>
</dbReference>
<protein>
    <submittedName>
        <fullName evidence="2">Uncharacterized protein</fullName>
    </submittedName>
</protein>
<accession>A0A8J6LJX7</accession>
<dbReference type="AlphaFoldDB" id="A0A8J6LJX7"/>
<dbReference type="InterPro" id="IPR036691">
    <property type="entry name" value="Endo/exonu/phosph_ase_sf"/>
</dbReference>
<dbReference type="Proteomes" id="UP000719412">
    <property type="component" value="Unassembled WGS sequence"/>
</dbReference>
<feature type="region of interest" description="Disordered" evidence="1">
    <location>
        <begin position="1"/>
        <end position="69"/>
    </location>
</feature>